<gene>
    <name evidence="2" type="ORF">KC19_10G124500</name>
</gene>
<keyword evidence="3" id="KW-1185">Reference proteome</keyword>
<evidence type="ECO:0000256" key="1">
    <source>
        <dbReference type="SAM" id="MobiDB-lite"/>
    </source>
</evidence>
<proteinExistence type="predicted"/>
<dbReference type="AlphaFoldDB" id="A0A8T0GJN0"/>
<sequence length="113" mass="12318">MRTSSLARRSTSLAPQLLARFQSSASQQSKSHDPPASHSVPQHELNLLQQPSPRSEQNVAREPISCRFTHPSGGVRLGNTATMEPRQPMSEIPSSACAALLTFLKAHRSFTAQ</sequence>
<reference evidence="2" key="1">
    <citation type="submission" date="2020-06" db="EMBL/GenBank/DDBJ databases">
        <title>WGS assembly of Ceratodon purpureus strain R40.</title>
        <authorList>
            <person name="Carey S.B."/>
            <person name="Jenkins J."/>
            <person name="Shu S."/>
            <person name="Lovell J.T."/>
            <person name="Sreedasyam A."/>
            <person name="Maumus F."/>
            <person name="Tiley G.P."/>
            <person name="Fernandez-Pozo N."/>
            <person name="Barry K."/>
            <person name="Chen C."/>
            <person name="Wang M."/>
            <person name="Lipzen A."/>
            <person name="Daum C."/>
            <person name="Saski C.A."/>
            <person name="Payton A.C."/>
            <person name="Mcbreen J.C."/>
            <person name="Conrad R.E."/>
            <person name="Kollar L.M."/>
            <person name="Olsson S."/>
            <person name="Huttunen S."/>
            <person name="Landis J.B."/>
            <person name="Wickett N.J."/>
            <person name="Johnson M.G."/>
            <person name="Rensing S.A."/>
            <person name="Grimwood J."/>
            <person name="Schmutz J."/>
            <person name="Mcdaniel S.F."/>
        </authorList>
    </citation>
    <scope>NUCLEOTIDE SEQUENCE</scope>
    <source>
        <strain evidence="2">R40</strain>
    </source>
</reference>
<name>A0A8T0GJN0_CERPU</name>
<dbReference type="EMBL" id="CM026431">
    <property type="protein sequence ID" value="KAG0559701.1"/>
    <property type="molecule type" value="Genomic_DNA"/>
</dbReference>
<feature type="region of interest" description="Disordered" evidence="1">
    <location>
        <begin position="21"/>
        <end position="90"/>
    </location>
</feature>
<dbReference type="Proteomes" id="UP000822688">
    <property type="component" value="Chromosome 10"/>
</dbReference>
<evidence type="ECO:0000313" key="3">
    <source>
        <dbReference type="Proteomes" id="UP000822688"/>
    </source>
</evidence>
<comment type="caution">
    <text evidence="2">The sequence shown here is derived from an EMBL/GenBank/DDBJ whole genome shotgun (WGS) entry which is preliminary data.</text>
</comment>
<feature type="compositionally biased region" description="Polar residues" evidence="1">
    <location>
        <begin position="47"/>
        <end position="58"/>
    </location>
</feature>
<accession>A0A8T0GJN0</accession>
<protein>
    <submittedName>
        <fullName evidence="2">Uncharacterized protein</fullName>
    </submittedName>
</protein>
<organism evidence="2 3">
    <name type="scientific">Ceratodon purpureus</name>
    <name type="common">Fire moss</name>
    <name type="synonym">Dicranum purpureum</name>
    <dbReference type="NCBI Taxonomy" id="3225"/>
    <lineage>
        <taxon>Eukaryota</taxon>
        <taxon>Viridiplantae</taxon>
        <taxon>Streptophyta</taxon>
        <taxon>Embryophyta</taxon>
        <taxon>Bryophyta</taxon>
        <taxon>Bryophytina</taxon>
        <taxon>Bryopsida</taxon>
        <taxon>Dicranidae</taxon>
        <taxon>Pseudoditrichales</taxon>
        <taxon>Ditrichaceae</taxon>
        <taxon>Ceratodon</taxon>
    </lineage>
</organism>
<evidence type="ECO:0000313" key="2">
    <source>
        <dbReference type="EMBL" id="KAG0559701.1"/>
    </source>
</evidence>